<keyword evidence="3" id="KW-1185">Reference proteome</keyword>
<organism evidence="2 3">
    <name type="scientific">Fodinicola feengrottensis</name>
    <dbReference type="NCBI Taxonomy" id="435914"/>
    <lineage>
        <taxon>Bacteria</taxon>
        <taxon>Bacillati</taxon>
        <taxon>Actinomycetota</taxon>
        <taxon>Actinomycetes</taxon>
        <taxon>Mycobacteriales</taxon>
        <taxon>Fodinicola</taxon>
    </lineage>
</organism>
<evidence type="ECO:0000313" key="3">
    <source>
        <dbReference type="Proteomes" id="UP001500618"/>
    </source>
</evidence>
<proteinExistence type="predicted"/>
<dbReference type="InterPro" id="IPR010093">
    <property type="entry name" value="SinI_DNA-bd"/>
</dbReference>
<accession>A0ABN2I0Q6</accession>
<dbReference type="SUPFAM" id="SSF46955">
    <property type="entry name" value="Putative DNA-binding domain"/>
    <property type="match status" value="1"/>
</dbReference>
<dbReference type="InterPro" id="IPR009061">
    <property type="entry name" value="DNA-bd_dom_put_sf"/>
</dbReference>
<evidence type="ECO:0000313" key="2">
    <source>
        <dbReference type="EMBL" id="GAA1696701.1"/>
    </source>
</evidence>
<dbReference type="InterPro" id="IPR041657">
    <property type="entry name" value="HTH_17"/>
</dbReference>
<comment type="caution">
    <text evidence="2">The sequence shown here is derived from an EMBL/GenBank/DDBJ whole genome shotgun (WGS) entry which is preliminary data.</text>
</comment>
<dbReference type="EMBL" id="BAAANY010000020">
    <property type="protein sequence ID" value="GAA1696701.1"/>
    <property type="molecule type" value="Genomic_DNA"/>
</dbReference>
<sequence length="145" mass="15926">MGPQLYSVEQVADLLHLHVKTVRGYVRDGRLKAVRIGKQYRISSEEVETFTGGALPAPVRETVSRQRHAEVSSIVQVDAASPALVSRLATAVMSSANGRPYDDGRLRIDTVYDQERASLKIVLLGGLETTGEMLKMIHVILEDTP</sequence>
<gene>
    <name evidence="2" type="ORF">GCM10009765_52450</name>
</gene>
<dbReference type="RefSeq" id="WP_163566768.1">
    <property type="nucleotide sequence ID" value="NZ_BAAANY010000020.1"/>
</dbReference>
<reference evidence="2 3" key="1">
    <citation type="journal article" date="2019" name="Int. J. Syst. Evol. Microbiol.">
        <title>The Global Catalogue of Microorganisms (GCM) 10K type strain sequencing project: providing services to taxonomists for standard genome sequencing and annotation.</title>
        <authorList>
            <consortium name="The Broad Institute Genomics Platform"/>
            <consortium name="The Broad Institute Genome Sequencing Center for Infectious Disease"/>
            <person name="Wu L."/>
            <person name="Ma J."/>
        </authorList>
    </citation>
    <scope>NUCLEOTIDE SEQUENCE [LARGE SCALE GENOMIC DNA]</scope>
    <source>
        <strain evidence="2 3">JCM 14718</strain>
    </source>
</reference>
<name>A0ABN2I0Q6_9ACTN</name>
<dbReference type="Proteomes" id="UP001500618">
    <property type="component" value="Unassembled WGS sequence"/>
</dbReference>
<feature type="domain" description="Helix-turn-helix" evidence="1">
    <location>
        <begin position="5"/>
        <end position="50"/>
    </location>
</feature>
<dbReference type="Pfam" id="PF12728">
    <property type="entry name" value="HTH_17"/>
    <property type="match status" value="1"/>
</dbReference>
<dbReference type="NCBIfam" id="TIGR01764">
    <property type="entry name" value="excise"/>
    <property type="match status" value="1"/>
</dbReference>
<protein>
    <submittedName>
        <fullName evidence="2">Helix-turn-helix domain-containing protein</fullName>
    </submittedName>
</protein>
<evidence type="ECO:0000259" key="1">
    <source>
        <dbReference type="Pfam" id="PF12728"/>
    </source>
</evidence>